<evidence type="ECO:0000313" key="9">
    <source>
        <dbReference type="EMBL" id="KAJ9583235.1"/>
    </source>
</evidence>
<reference evidence="9" key="1">
    <citation type="journal article" date="2023" name="IScience">
        <title>Live-bearing cockroach genome reveals convergent evolutionary mechanisms linked to viviparity in insects and beyond.</title>
        <authorList>
            <person name="Fouks B."/>
            <person name="Harrison M.C."/>
            <person name="Mikhailova A.A."/>
            <person name="Marchal E."/>
            <person name="English S."/>
            <person name="Carruthers M."/>
            <person name="Jennings E.C."/>
            <person name="Chiamaka E.L."/>
            <person name="Frigard R.A."/>
            <person name="Pippel M."/>
            <person name="Attardo G.M."/>
            <person name="Benoit J.B."/>
            <person name="Bornberg-Bauer E."/>
            <person name="Tobe S.S."/>
        </authorList>
    </citation>
    <scope>NUCLEOTIDE SEQUENCE</scope>
    <source>
        <strain evidence="9">Stay&amp;Tobe</strain>
    </source>
</reference>
<comment type="catalytic activity">
    <reaction evidence="7">
        <text>(6S)-5,6,7,8-tetrahydrofolyl-(gamma-L-Glu)(n) + (n-1) H2O = (6S)-5,6,7,8-tetrahydrofolate + (n-1) L-glutamate</text>
        <dbReference type="Rhea" id="RHEA:56784"/>
        <dbReference type="Rhea" id="RHEA-COMP:14738"/>
        <dbReference type="ChEBI" id="CHEBI:15377"/>
        <dbReference type="ChEBI" id="CHEBI:29985"/>
        <dbReference type="ChEBI" id="CHEBI:57453"/>
        <dbReference type="ChEBI" id="CHEBI:141005"/>
        <dbReference type="EC" id="3.4.19.9"/>
    </reaction>
</comment>
<dbReference type="PROSITE" id="PS51273">
    <property type="entry name" value="GATASE_TYPE_1"/>
    <property type="match status" value="1"/>
</dbReference>
<evidence type="ECO:0000256" key="5">
    <source>
        <dbReference type="ARBA" id="ARBA00022801"/>
    </source>
</evidence>
<dbReference type="InterPro" id="IPR011697">
    <property type="entry name" value="Peptidase_C26"/>
</dbReference>
<dbReference type="EMBL" id="JASPKZ010007638">
    <property type="protein sequence ID" value="KAJ9583235.1"/>
    <property type="molecule type" value="Genomic_DNA"/>
</dbReference>
<feature type="active site" evidence="7">
    <location>
        <position position="235"/>
    </location>
</feature>
<evidence type="ECO:0000256" key="8">
    <source>
        <dbReference type="SAM" id="SignalP"/>
    </source>
</evidence>
<reference evidence="9" key="2">
    <citation type="submission" date="2023-05" db="EMBL/GenBank/DDBJ databases">
        <authorList>
            <person name="Fouks B."/>
        </authorList>
    </citation>
    <scope>NUCLEOTIDE SEQUENCE</scope>
    <source>
        <strain evidence="9">Stay&amp;Tobe</strain>
        <tissue evidence="9">Testes</tissue>
    </source>
</reference>
<dbReference type="GO" id="GO:0005576">
    <property type="term" value="C:extracellular region"/>
    <property type="evidence" value="ECO:0007669"/>
    <property type="project" value="UniProtKB-SubCell"/>
</dbReference>
<dbReference type="FunFam" id="3.40.50.880:FF:000024">
    <property type="entry name" value="Folate gamma-glutamyl hydrolase"/>
    <property type="match status" value="1"/>
</dbReference>
<dbReference type="Proteomes" id="UP001233999">
    <property type="component" value="Unassembled WGS sequence"/>
</dbReference>
<dbReference type="InterPro" id="IPR029062">
    <property type="entry name" value="Class_I_gatase-like"/>
</dbReference>
<feature type="active site" description="Nucleophile" evidence="6 7">
    <location>
        <position position="124"/>
    </location>
</feature>
<feature type="chain" id="PRO_5042098107" description="folate gamma-glutamyl hydrolase" evidence="8">
    <location>
        <begin position="23"/>
        <end position="310"/>
    </location>
</feature>
<evidence type="ECO:0000256" key="3">
    <source>
        <dbReference type="ARBA" id="ARBA00022525"/>
    </source>
</evidence>
<evidence type="ECO:0000313" key="10">
    <source>
        <dbReference type="Proteomes" id="UP001233999"/>
    </source>
</evidence>
<dbReference type="PANTHER" id="PTHR11315">
    <property type="entry name" value="PROTEASE FAMILY C26 GAMMA-GLUTAMYL HYDROLASE"/>
    <property type="match status" value="1"/>
</dbReference>
<dbReference type="AlphaFoldDB" id="A0AAD7ZM80"/>
<gene>
    <name evidence="9" type="ORF">L9F63_022425</name>
</gene>
<name>A0AAD7ZM80_DIPPU</name>
<organism evidence="9 10">
    <name type="scientific">Diploptera punctata</name>
    <name type="common">Pacific beetle cockroach</name>
    <dbReference type="NCBI Taxonomy" id="6984"/>
    <lineage>
        <taxon>Eukaryota</taxon>
        <taxon>Metazoa</taxon>
        <taxon>Ecdysozoa</taxon>
        <taxon>Arthropoda</taxon>
        <taxon>Hexapoda</taxon>
        <taxon>Insecta</taxon>
        <taxon>Pterygota</taxon>
        <taxon>Neoptera</taxon>
        <taxon>Polyneoptera</taxon>
        <taxon>Dictyoptera</taxon>
        <taxon>Blattodea</taxon>
        <taxon>Blaberoidea</taxon>
        <taxon>Blaberidae</taxon>
        <taxon>Diplopterinae</taxon>
        <taxon>Diploptera</taxon>
    </lineage>
</organism>
<keyword evidence="10" id="KW-1185">Reference proteome</keyword>
<protein>
    <recommendedName>
        <fullName evidence="7">folate gamma-glutamyl hydrolase</fullName>
        <ecNumber evidence="7">3.4.19.9</ecNumber>
    </recommendedName>
</protein>
<evidence type="ECO:0000256" key="1">
    <source>
        <dbReference type="ARBA" id="ARBA00004239"/>
    </source>
</evidence>
<dbReference type="EC" id="3.4.19.9" evidence="7"/>
<comment type="caution">
    <text evidence="9">The sequence shown here is derived from an EMBL/GenBank/DDBJ whole genome shotgun (WGS) entry which is preliminary data.</text>
</comment>
<dbReference type="Pfam" id="PF07722">
    <property type="entry name" value="Peptidase_C26"/>
    <property type="match status" value="1"/>
</dbReference>
<keyword evidence="5 7" id="KW-0378">Hydrolase</keyword>
<sequence>MKITFVPVFLCVLCFHSCVITALNNRPIIGVVAQEMYNRPNYSYIAASYVKFVEGSGARVVPVLINQDDEYYEYIVKHVNGILLPGGGTYFNVTGGFADAGVKLYQLALEMNKKGDYFPIWGTCLGFELLTYAAADRVEHRLRCEHYNEAVPLDFLEDATTSRMFGNISWDLMKILMNEDVTANFHHFCLTKKNMTELGLAEDWRFMTFNHDKNDLEYISTLEHKHYPFYGVQFHPEKNNYEWKEGKNHPHNANGVRTSQYFANFFVNEARKNHHEFPSEEEEKKYLIYNHPAINTSKQSFFMQIYVFEQ</sequence>
<proteinExistence type="inferred from homology"/>
<evidence type="ECO:0000256" key="7">
    <source>
        <dbReference type="PROSITE-ProRule" id="PRU00607"/>
    </source>
</evidence>
<dbReference type="Gene3D" id="3.40.50.880">
    <property type="match status" value="1"/>
</dbReference>
<feature type="signal peptide" evidence="8">
    <location>
        <begin position="1"/>
        <end position="22"/>
    </location>
</feature>
<dbReference type="PROSITE" id="PS51275">
    <property type="entry name" value="PEPTIDASE_C26_GGH"/>
    <property type="match status" value="1"/>
</dbReference>
<feature type="active site" description="Proton donor" evidence="6">
    <location>
        <position position="235"/>
    </location>
</feature>
<accession>A0AAD7ZM80</accession>
<keyword evidence="3" id="KW-0964">Secreted</keyword>
<comment type="subcellular location">
    <subcellularLocation>
        <location evidence="1">Secreted</location>
        <location evidence="1">Extracellular space</location>
    </subcellularLocation>
</comment>
<dbReference type="SUPFAM" id="SSF52317">
    <property type="entry name" value="Class I glutamine amidotransferase-like"/>
    <property type="match status" value="1"/>
</dbReference>
<evidence type="ECO:0000256" key="4">
    <source>
        <dbReference type="ARBA" id="ARBA00022729"/>
    </source>
</evidence>
<dbReference type="GO" id="GO:0034722">
    <property type="term" value="F:gamma-glutamyl-peptidase activity"/>
    <property type="evidence" value="ECO:0007669"/>
    <property type="project" value="UniProtKB-UniRule"/>
</dbReference>
<dbReference type="PANTHER" id="PTHR11315:SF0">
    <property type="entry name" value="FOLATE GAMMA-GLUTAMYL HYDROLASE"/>
    <property type="match status" value="1"/>
</dbReference>
<evidence type="ECO:0000256" key="6">
    <source>
        <dbReference type="PIRSR" id="PIRSR615527-1"/>
    </source>
</evidence>
<comment type="similarity">
    <text evidence="2">Belongs to the peptidase C26 family.</text>
</comment>
<dbReference type="InterPro" id="IPR015527">
    <property type="entry name" value="Pept_C26_g-glut_hydrolase"/>
</dbReference>
<evidence type="ECO:0000256" key="2">
    <source>
        <dbReference type="ARBA" id="ARBA00011083"/>
    </source>
</evidence>
<dbReference type="GO" id="GO:0046900">
    <property type="term" value="P:tetrahydrofolylpolyglutamate metabolic process"/>
    <property type="evidence" value="ECO:0007669"/>
    <property type="project" value="TreeGrafter"/>
</dbReference>
<keyword evidence="4 8" id="KW-0732">Signal</keyword>
<dbReference type="GO" id="GO:0005773">
    <property type="term" value="C:vacuole"/>
    <property type="evidence" value="ECO:0007669"/>
    <property type="project" value="TreeGrafter"/>
</dbReference>